<dbReference type="EMBL" id="BJMN01000006">
    <property type="protein sequence ID" value="GEB55363.1"/>
    <property type="molecule type" value="Genomic_DNA"/>
</dbReference>
<reference evidence="3 4" key="1">
    <citation type="submission" date="2019-06" db="EMBL/GenBank/DDBJ databases">
        <title>Whole genome shotgun sequence of Streptomyces gardneri NBRC 12865.</title>
        <authorList>
            <person name="Hosoyama A."/>
            <person name="Uohara A."/>
            <person name="Ohji S."/>
            <person name="Ichikawa N."/>
        </authorList>
    </citation>
    <scope>NUCLEOTIDE SEQUENCE [LARGE SCALE GENOMIC DNA]</scope>
    <source>
        <strain evidence="3 4">NBRC 12865</strain>
    </source>
</reference>
<comment type="caution">
    <text evidence="3">The sequence shown here is derived from an EMBL/GenBank/DDBJ whole genome shotgun (WGS) entry which is preliminary data.</text>
</comment>
<evidence type="ECO:0000313" key="3">
    <source>
        <dbReference type="EMBL" id="GEB55363.1"/>
    </source>
</evidence>
<dbReference type="SUPFAM" id="SSF52833">
    <property type="entry name" value="Thioredoxin-like"/>
    <property type="match status" value="1"/>
</dbReference>
<dbReference type="OrthoDB" id="155520at2"/>
<organism evidence="3 4">
    <name type="scientific">Streptomyces gardneri</name>
    <dbReference type="NCBI Taxonomy" id="66892"/>
    <lineage>
        <taxon>Bacteria</taxon>
        <taxon>Bacillati</taxon>
        <taxon>Actinomycetota</taxon>
        <taxon>Actinomycetes</taxon>
        <taxon>Kitasatosporales</taxon>
        <taxon>Streptomycetaceae</taxon>
        <taxon>Streptomyces</taxon>
    </lineage>
</organism>
<dbReference type="PANTHER" id="PTHR13887:SF41">
    <property type="entry name" value="THIOREDOXIN SUPERFAMILY PROTEIN"/>
    <property type="match status" value="1"/>
</dbReference>
<sequence>MTDRTTDRTTIRTTDGTAAEERGRAADPRLPAAPDTIAVYTDLNCSFAHVAVHRLHETRRRLGLEGRVWFDLRAFPLELFNREVNARPGVDSEISVLGALEPEAGWRLWQGPDWTYPVTTLPALEAVHAAKDQSWHASEQLDRALRRAFWAEGRCISQRHVILDVAEETGAVDVTALAEVLDSGTARPAVMAQYASARDGRVNCSPHLFLHDGRDSANPGIRARWVNGDFGTGFPVIDEDRPEIYEKLLTQAADLL</sequence>
<keyword evidence="3" id="KW-0413">Isomerase</keyword>
<dbReference type="AlphaFoldDB" id="A0A4Y3RFB4"/>
<dbReference type="PANTHER" id="PTHR13887">
    <property type="entry name" value="GLUTATHIONE S-TRANSFERASE KAPPA"/>
    <property type="match status" value="1"/>
</dbReference>
<dbReference type="InterPro" id="IPR001853">
    <property type="entry name" value="DSBA-like_thioredoxin_dom"/>
</dbReference>
<protein>
    <submittedName>
        <fullName evidence="3">Dithiol-disulfide isomerase</fullName>
    </submittedName>
</protein>
<dbReference type="GO" id="GO:0016853">
    <property type="term" value="F:isomerase activity"/>
    <property type="evidence" value="ECO:0007669"/>
    <property type="project" value="UniProtKB-KW"/>
</dbReference>
<evidence type="ECO:0000256" key="1">
    <source>
        <dbReference type="SAM" id="MobiDB-lite"/>
    </source>
</evidence>
<dbReference type="Pfam" id="PF01323">
    <property type="entry name" value="DSBA"/>
    <property type="match status" value="1"/>
</dbReference>
<dbReference type="Proteomes" id="UP000315226">
    <property type="component" value="Unassembled WGS sequence"/>
</dbReference>
<feature type="domain" description="DSBA-like thioredoxin" evidence="2">
    <location>
        <begin position="36"/>
        <end position="213"/>
    </location>
</feature>
<dbReference type="GO" id="GO:0016491">
    <property type="term" value="F:oxidoreductase activity"/>
    <property type="evidence" value="ECO:0007669"/>
    <property type="project" value="InterPro"/>
</dbReference>
<name>A0A4Y3RFB4_9ACTN</name>
<feature type="region of interest" description="Disordered" evidence="1">
    <location>
        <begin position="1"/>
        <end position="30"/>
    </location>
</feature>
<gene>
    <name evidence="3" type="ORF">SGA01_09680</name>
</gene>
<feature type="compositionally biased region" description="Basic and acidic residues" evidence="1">
    <location>
        <begin position="1"/>
        <end position="10"/>
    </location>
</feature>
<keyword evidence="4" id="KW-1185">Reference proteome</keyword>
<accession>A0A4Y3RFB4</accession>
<dbReference type="RefSeq" id="WP_141293609.1">
    <property type="nucleotide sequence ID" value="NZ_BJMN01000006.1"/>
</dbReference>
<evidence type="ECO:0000313" key="4">
    <source>
        <dbReference type="Proteomes" id="UP000315226"/>
    </source>
</evidence>
<evidence type="ECO:0000259" key="2">
    <source>
        <dbReference type="Pfam" id="PF01323"/>
    </source>
</evidence>
<dbReference type="InterPro" id="IPR036249">
    <property type="entry name" value="Thioredoxin-like_sf"/>
</dbReference>
<dbReference type="Gene3D" id="3.40.30.10">
    <property type="entry name" value="Glutaredoxin"/>
    <property type="match status" value="1"/>
</dbReference>
<proteinExistence type="predicted"/>